<proteinExistence type="predicted"/>
<dbReference type="EMBL" id="VSRR010062749">
    <property type="protein sequence ID" value="MPC83521.1"/>
    <property type="molecule type" value="Genomic_DNA"/>
</dbReference>
<evidence type="ECO:0000313" key="1">
    <source>
        <dbReference type="EMBL" id="MPC83521.1"/>
    </source>
</evidence>
<keyword evidence="2" id="KW-1185">Reference proteome</keyword>
<evidence type="ECO:0000313" key="2">
    <source>
        <dbReference type="Proteomes" id="UP000324222"/>
    </source>
</evidence>
<reference evidence="1 2" key="1">
    <citation type="submission" date="2019-05" db="EMBL/GenBank/DDBJ databases">
        <title>Another draft genome of Portunus trituberculatus and its Hox gene families provides insights of decapod evolution.</title>
        <authorList>
            <person name="Jeong J.-H."/>
            <person name="Song I."/>
            <person name="Kim S."/>
            <person name="Choi T."/>
            <person name="Kim D."/>
            <person name="Ryu S."/>
            <person name="Kim W."/>
        </authorList>
    </citation>
    <scope>NUCLEOTIDE SEQUENCE [LARGE SCALE GENOMIC DNA]</scope>
    <source>
        <tissue evidence="1">Muscle</tissue>
    </source>
</reference>
<protein>
    <submittedName>
        <fullName evidence="1">Uncharacterized protein</fullName>
    </submittedName>
</protein>
<accession>A0A5B7IDG1</accession>
<dbReference type="Proteomes" id="UP000324222">
    <property type="component" value="Unassembled WGS sequence"/>
</dbReference>
<sequence>MTTPGLIRIHRSSWPLLDTYEPWVCGFRRRGSWPVFLKKAQVRRRTAGSQEGWTPEAARRVGRSSVVMARRRAGSVVQYICCVEAWALKQEMFRGLMGSPAPRTEGVTRQM</sequence>
<comment type="caution">
    <text evidence="1">The sequence shown here is derived from an EMBL/GenBank/DDBJ whole genome shotgun (WGS) entry which is preliminary data.</text>
</comment>
<dbReference type="AlphaFoldDB" id="A0A5B7IDG1"/>
<name>A0A5B7IDG1_PORTR</name>
<gene>
    <name evidence="1" type="ORF">E2C01_078233</name>
</gene>
<organism evidence="1 2">
    <name type="scientific">Portunus trituberculatus</name>
    <name type="common">Swimming crab</name>
    <name type="synonym">Neptunus trituberculatus</name>
    <dbReference type="NCBI Taxonomy" id="210409"/>
    <lineage>
        <taxon>Eukaryota</taxon>
        <taxon>Metazoa</taxon>
        <taxon>Ecdysozoa</taxon>
        <taxon>Arthropoda</taxon>
        <taxon>Crustacea</taxon>
        <taxon>Multicrustacea</taxon>
        <taxon>Malacostraca</taxon>
        <taxon>Eumalacostraca</taxon>
        <taxon>Eucarida</taxon>
        <taxon>Decapoda</taxon>
        <taxon>Pleocyemata</taxon>
        <taxon>Brachyura</taxon>
        <taxon>Eubrachyura</taxon>
        <taxon>Portunoidea</taxon>
        <taxon>Portunidae</taxon>
        <taxon>Portuninae</taxon>
        <taxon>Portunus</taxon>
    </lineage>
</organism>